<sequence length="573" mass="64788">MIIFKKLTFQNILSVGNTPVSIDLNSHKTTLIHGTNGTGKSTVLDALTYSLFGKPFRKINLPQLLNSQNKKGLVTEIEFSIGSNDFVVRRGMKPKLFEVFKNGEQLDNKAADKDTQAFLEQSILKLSYKSFTQIVILGSSNFVPFMQLPSAGRRECVEDFLDIGVFSTMSVIAKERARGLKENCHTVKGEIGNLEYKIDLQEQRIRELEQHSSKNITELESKIAESKALAAKQANDIESLTGDENDLKEQEEGLLKSSPEKKAKQFNSVIIKLGNKIERLNKNIAFYTDNDVCHSCNQEIQQETKDKYINKSQSEVDEMDKAVKQAQGLLEEQEVTLGKVRDVQDRIRAIQNDIFKKQTLVTNYQKTVTECEDKLTELENETGSIDKETGKLELMNEDLATLKGKYASLLSALKDHDVVVGLLKDSGIKTQIVKKYLPVMNKYIRKYLGELDLPIHFTLDGEFNESVSSPLHQNFSYASFSEGQKGRIDLALLFTWREVCRLKNSVSTNILFLDEVFSGSLDEVGKELLLHMLRYNVQDTNVVVVDHTLSGTFKDKFDRQVEVTRVSGFSKYS</sequence>
<dbReference type="InterPro" id="IPR003593">
    <property type="entry name" value="AAA+_ATPase"/>
</dbReference>
<dbReference type="GO" id="GO:0016887">
    <property type="term" value="F:ATP hydrolysis activity"/>
    <property type="evidence" value="ECO:0007669"/>
    <property type="project" value="InterPro"/>
</dbReference>
<dbReference type="Pfam" id="PF02463">
    <property type="entry name" value="SMC_N"/>
    <property type="match status" value="1"/>
</dbReference>
<protein>
    <submittedName>
        <fullName evidence="4">Recombination-related endonuclease</fullName>
    </submittedName>
</protein>
<dbReference type="InterPro" id="IPR027417">
    <property type="entry name" value="P-loop_NTPase"/>
</dbReference>
<dbReference type="EMBL" id="MT162466">
    <property type="protein sequence ID" value="QIN96780.1"/>
    <property type="molecule type" value="Genomic_DNA"/>
</dbReference>
<feature type="coiled-coil region" evidence="1">
    <location>
        <begin position="191"/>
        <end position="236"/>
    </location>
</feature>
<dbReference type="GO" id="GO:0006302">
    <property type="term" value="P:double-strand break repair"/>
    <property type="evidence" value="ECO:0007669"/>
    <property type="project" value="InterPro"/>
</dbReference>
<keyword evidence="4" id="KW-0378">Hydrolase</keyword>
<proteinExistence type="predicted"/>
<evidence type="ECO:0000313" key="5">
    <source>
        <dbReference type="Proteomes" id="UP000502617"/>
    </source>
</evidence>
<reference evidence="4 5" key="1">
    <citation type="submission" date="2020-03" db="EMBL/GenBank/DDBJ databases">
        <title>The Isolation and Genome Sequence of a Novel Cyanophage S-N03 from the Huanghai Sea, China.</title>
        <authorList>
            <person name="Jiang T."/>
        </authorList>
    </citation>
    <scope>NUCLEOTIDE SEQUENCE [LARGE SCALE GENOMIC DNA]</scope>
</reference>
<keyword evidence="5" id="KW-1185">Reference proteome</keyword>
<dbReference type="KEGG" id="vg:77945314"/>
<keyword evidence="4" id="KW-0540">Nuclease</keyword>
<dbReference type="Gene3D" id="1.10.287.510">
    <property type="entry name" value="Helix hairpin bin"/>
    <property type="match status" value="1"/>
</dbReference>
<keyword evidence="1" id="KW-0175">Coiled coil</keyword>
<evidence type="ECO:0000313" key="4">
    <source>
        <dbReference type="EMBL" id="QIN96780.1"/>
    </source>
</evidence>
<feature type="domain" description="AAA+ ATPase" evidence="3">
    <location>
        <begin position="26"/>
        <end position="567"/>
    </location>
</feature>
<accession>A0A6G8R5V8</accession>
<name>A0A6G8R5V8_9CAUD</name>
<evidence type="ECO:0000256" key="2">
    <source>
        <dbReference type="SAM" id="MobiDB-lite"/>
    </source>
</evidence>
<evidence type="ECO:0000259" key="3">
    <source>
        <dbReference type="SMART" id="SM00382"/>
    </source>
</evidence>
<dbReference type="PANTHER" id="PTHR32114">
    <property type="entry name" value="ABC TRANSPORTER ABCH.3"/>
    <property type="match status" value="1"/>
</dbReference>
<feature type="coiled-coil region" evidence="1">
    <location>
        <begin position="270"/>
        <end position="336"/>
    </location>
</feature>
<feature type="region of interest" description="Disordered" evidence="2">
    <location>
        <begin position="240"/>
        <end position="260"/>
    </location>
</feature>
<dbReference type="SUPFAM" id="SSF52540">
    <property type="entry name" value="P-loop containing nucleoside triphosphate hydrolases"/>
    <property type="match status" value="1"/>
</dbReference>
<feature type="compositionally biased region" description="Basic and acidic residues" evidence="2">
    <location>
        <begin position="245"/>
        <end position="260"/>
    </location>
</feature>
<dbReference type="Proteomes" id="UP000502617">
    <property type="component" value="Segment"/>
</dbReference>
<dbReference type="GO" id="GO:0004519">
    <property type="term" value="F:endonuclease activity"/>
    <property type="evidence" value="ECO:0007669"/>
    <property type="project" value="UniProtKB-KW"/>
</dbReference>
<evidence type="ECO:0000256" key="1">
    <source>
        <dbReference type="SAM" id="Coils"/>
    </source>
</evidence>
<keyword evidence="4" id="KW-0255">Endonuclease</keyword>
<organism evidence="4 5">
    <name type="scientific">Synechococcus phage S-N03</name>
    <dbReference type="NCBI Taxonomy" id="2718943"/>
    <lineage>
        <taxon>Viruses</taxon>
        <taxon>Duplodnaviria</taxon>
        <taxon>Heunggongvirae</taxon>
        <taxon>Uroviricota</taxon>
        <taxon>Caudoviricetes</taxon>
        <taxon>Pantevenvirales</taxon>
        <taxon>Kyanoviridae</taxon>
        <taxon>Huanghaivirus</taxon>
        <taxon>Huanghaivirus snothree</taxon>
    </lineage>
</organism>
<dbReference type="SMART" id="SM00382">
    <property type="entry name" value="AAA"/>
    <property type="match status" value="1"/>
</dbReference>
<dbReference type="Gene3D" id="3.40.50.300">
    <property type="entry name" value="P-loop containing nucleotide triphosphate hydrolases"/>
    <property type="match status" value="1"/>
</dbReference>
<dbReference type="PANTHER" id="PTHR32114:SF2">
    <property type="entry name" value="ABC TRANSPORTER ABCH.3"/>
    <property type="match status" value="1"/>
</dbReference>
<dbReference type="InterPro" id="IPR003395">
    <property type="entry name" value="RecF/RecN/SMC_N"/>
</dbReference>
<dbReference type="RefSeq" id="YP_010669160.1">
    <property type="nucleotide sequence ID" value="NC_070959.1"/>
</dbReference>
<dbReference type="GeneID" id="77945314"/>